<name>A0A6I4R6S5_9STRE</name>
<dbReference type="PANTHER" id="PTHR39210">
    <property type="entry name" value="HEPARIN-SULFATE LYASE"/>
    <property type="match status" value="1"/>
</dbReference>
<dbReference type="GO" id="GO:0016829">
    <property type="term" value="F:lyase activity"/>
    <property type="evidence" value="ECO:0007669"/>
    <property type="project" value="UniProtKB-KW"/>
</dbReference>
<evidence type="ECO:0000313" key="9">
    <source>
        <dbReference type="Proteomes" id="UP000435060"/>
    </source>
</evidence>
<dbReference type="EMBL" id="WUBJ01000001">
    <property type="protein sequence ID" value="MWV55496.1"/>
    <property type="molecule type" value="Genomic_DNA"/>
</dbReference>
<evidence type="ECO:0000259" key="5">
    <source>
        <dbReference type="Pfam" id="PF07940"/>
    </source>
</evidence>
<gene>
    <name evidence="7" type="ORF">GGG87_00685</name>
    <name evidence="8" type="ORF">GGH11_00600</name>
</gene>
<dbReference type="RefSeq" id="WP_154607553.1">
    <property type="nucleotide sequence ID" value="NZ_CP072115.1"/>
</dbReference>
<evidence type="ECO:0000256" key="4">
    <source>
        <dbReference type="ARBA" id="ARBA00023239"/>
    </source>
</evidence>
<evidence type="ECO:0000256" key="1">
    <source>
        <dbReference type="ARBA" id="ARBA00004418"/>
    </source>
</evidence>
<dbReference type="GO" id="GO:0042597">
    <property type="term" value="C:periplasmic space"/>
    <property type="evidence" value="ECO:0007669"/>
    <property type="project" value="UniProtKB-SubCell"/>
</dbReference>
<keyword evidence="4 8" id="KW-0456">Lyase</keyword>
<feature type="domain" description="Heparin-sulfate lyase N-terminal" evidence="6">
    <location>
        <begin position="4"/>
        <end position="246"/>
    </location>
</feature>
<feature type="domain" description="Heparinase II/III-like C-terminal" evidence="5">
    <location>
        <begin position="339"/>
        <end position="504"/>
    </location>
</feature>
<dbReference type="Gene3D" id="1.50.10.100">
    <property type="entry name" value="Chondroitin AC/alginate lyase"/>
    <property type="match status" value="1"/>
</dbReference>
<dbReference type="InterPro" id="IPR008929">
    <property type="entry name" value="Chondroitin_lyas"/>
</dbReference>
<reference evidence="7 9" key="2">
    <citation type="submission" date="2019-11" db="EMBL/GenBank/DDBJ databases">
        <title>Streptococcis sp. isolated from the respiratory tract of Marmot.</title>
        <authorList>
            <person name="Zhang G."/>
        </authorList>
    </citation>
    <scope>NUCLEOTIDE SEQUENCE [LARGE SCALE GENOMIC DNA]</scope>
    <source>
        <strain evidence="7">Zg-86</strain>
        <strain evidence="9">zg-86</strain>
    </source>
</reference>
<comment type="subcellular location">
    <subcellularLocation>
        <location evidence="1">Periplasm</location>
    </subcellularLocation>
</comment>
<dbReference type="AlphaFoldDB" id="A0A6I4R6S5"/>
<reference evidence="8 10" key="1">
    <citation type="submission" date="2019-10" db="EMBL/GenBank/DDBJ databases">
        <title>Streptococcis sp, isolated from the respiratory tract of Marmot.</title>
        <authorList>
            <person name="Zhang G."/>
        </authorList>
    </citation>
    <scope>NUCLEOTIDE SEQUENCE [LARGE SCALE GENOMIC DNA]</scope>
    <source>
        <strain evidence="10">zg-70</strain>
        <strain evidence="8">Zg-70</strain>
    </source>
</reference>
<evidence type="ECO:0000256" key="2">
    <source>
        <dbReference type="ARBA" id="ARBA00022729"/>
    </source>
</evidence>
<protein>
    <submittedName>
        <fullName evidence="8">Oligohyaluronate lyase</fullName>
    </submittedName>
</protein>
<dbReference type="SUPFAM" id="SSF48230">
    <property type="entry name" value="Chondroitin AC/alginate lyase"/>
    <property type="match status" value="1"/>
</dbReference>
<dbReference type="Gene3D" id="2.70.98.70">
    <property type="match status" value="1"/>
</dbReference>
<organism evidence="8 10">
    <name type="scientific">Streptococcus zhangguiae</name>
    <dbReference type="NCBI Taxonomy" id="2664091"/>
    <lineage>
        <taxon>Bacteria</taxon>
        <taxon>Bacillati</taxon>
        <taxon>Bacillota</taxon>
        <taxon>Bacilli</taxon>
        <taxon>Lactobacillales</taxon>
        <taxon>Streptococcaceae</taxon>
        <taxon>Streptococcus</taxon>
    </lineage>
</organism>
<dbReference type="PANTHER" id="PTHR39210:SF1">
    <property type="entry name" value="HEPARIN-SULFATE LYASE"/>
    <property type="match status" value="1"/>
</dbReference>
<keyword evidence="2" id="KW-0732">Signal</keyword>
<comment type="caution">
    <text evidence="8">The sequence shown here is derived from an EMBL/GenBank/DDBJ whole genome shotgun (WGS) entry which is preliminary data.</text>
</comment>
<dbReference type="Pfam" id="PF07940">
    <property type="entry name" value="Hepar_II_III_C"/>
    <property type="match status" value="1"/>
</dbReference>
<dbReference type="EMBL" id="WLCG01000001">
    <property type="protein sequence ID" value="MTB63526.1"/>
    <property type="molecule type" value="Genomic_DNA"/>
</dbReference>
<evidence type="ECO:0000259" key="6">
    <source>
        <dbReference type="Pfam" id="PF16889"/>
    </source>
</evidence>
<dbReference type="InterPro" id="IPR031680">
    <property type="entry name" value="Hepar_II_III_N"/>
</dbReference>
<keyword evidence="9" id="KW-1185">Reference proteome</keyword>
<evidence type="ECO:0000313" key="7">
    <source>
        <dbReference type="EMBL" id="MTB63526.1"/>
    </source>
</evidence>
<evidence type="ECO:0000256" key="3">
    <source>
        <dbReference type="ARBA" id="ARBA00022764"/>
    </source>
</evidence>
<accession>A0A6I4R6S5</accession>
<proteinExistence type="predicted"/>
<dbReference type="Pfam" id="PF16889">
    <property type="entry name" value="Hepar_II_III_N"/>
    <property type="match status" value="1"/>
</dbReference>
<sequence>MKQAITNYLKDFDRAFCQQYILNHCQEEYQKIQETNQRLMDNRFLFNGNWDMEPCPHEYRLQPLNWESFFEDDPEWAYMLNRQEYLSALLLGYLVEEKVIYIQQLKYFILHWIEHVPTFHPQSLTTRTLDTGIRCFTWLKCLLFLIHFDVIHDTELETICQSMTKQIQFMKASYIDKYTLSNWGILQTIPIIACYYFLSDKLDIEEEYQFSVQELEQQIQVQILEDGTQFEQSILYHVEVYKALLELSILIPEKAIFLKPLLKKMAYYIEMMTGLDGKTVAVGDSDACATQDILTLSALFLNDETLCSKSSTIDLHTILFLGRKGIEQWKQWKSQPLLPKAHFFNNSGHVCIKSPSSYFFFKNGPMGSAHTHSDQNSFCLQYQGQPIFIDPGRYSYKDNKERMFLKSALGHTGCIIDQTPPEDITGSWSYNRYPQHLFCQYQTQLNNHYIEGAYQATAYAKSYLHLRKILMISDKVWFIIDDLQCQGKHTLATQFIVSPEVVANPQQLGKLQLISDVPLEVEPTLISKRYNELVTGQKLIKTQTFSNRIIDYTIIANQDCIIKRLPVYQSDGQLLESAFAFDIRHSEWNKLVLFVNDDIFKGEKLCLVDGIKMRGKVIVYDKQTGISSRLKS</sequence>
<evidence type="ECO:0000313" key="10">
    <source>
        <dbReference type="Proteomes" id="UP000435423"/>
    </source>
</evidence>
<dbReference type="Proteomes" id="UP000435423">
    <property type="component" value="Unassembled WGS sequence"/>
</dbReference>
<evidence type="ECO:0000313" key="8">
    <source>
        <dbReference type="EMBL" id="MWV55496.1"/>
    </source>
</evidence>
<dbReference type="InterPro" id="IPR012480">
    <property type="entry name" value="Hepar_II_III_C"/>
</dbReference>
<dbReference type="Proteomes" id="UP000435060">
    <property type="component" value="Unassembled WGS sequence"/>
</dbReference>
<keyword evidence="3" id="KW-0574">Periplasm</keyword>